<feature type="transmembrane region" description="Helical" evidence="1">
    <location>
        <begin position="109"/>
        <end position="131"/>
    </location>
</feature>
<evidence type="ECO:0000313" key="2">
    <source>
        <dbReference type="EMBL" id="KAK4044270.1"/>
    </source>
</evidence>
<comment type="caution">
    <text evidence="2">The sequence shown here is derived from an EMBL/GenBank/DDBJ whole genome shotgun (WGS) entry which is preliminary data.</text>
</comment>
<dbReference type="Proteomes" id="UP001303115">
    <property type="component" value="Unassembled WGS sequence"/>
</dbReference>
<dbReference type="AlphaFoldDB" id="A0AAN6SVZ1"/>
<sequence>MAPLKPALLLHLLIETPASLSFLLAPYKQLPGASPEAKLILRNFGGLLLSTNLVCLALLFRKPVDNQLMAMLCACLGTYHVWPIYRAWARMGAHDVGGKVGEKVLGGPVVHFVVHVVCLGALLGSGVVGLLEG</sequence>
<name>A0AAN6SVZ1_9PEZI</name>
<organism evidence="2 3">
    <name type="scientific">Parachaetomium inaequale</name>
    <dbReference type="NCBI Taxonomy" id="2588326"/>
    <lineage>
        <taxon>Eukaryota</taxon>
        <taxon>Fungi</taxon>
        <taxon>Dikarya</taxon>
        <taxon>Ascomycota</taxon>
        <taxon>Pezizomycotina</taxon>
        <taxon>Sordariomycetes</taxon>
        <taxon>Sordariomycetidae</taxon>
        <taxon>Sordariales</taxon>
        <taxon>Chaetomiaceae</taxon>
        <taxon>Parachaetomium</taxon>
    </lineage>
</organism>
<keyword evidence="1" id="KW-0472">Membrane</keyword>
<keyword evidence="3" id="KW-1185">Reference proteome</keyword>
<feature type="transmembrane region" description="Helical" evidence="1">
    <location>
        <begin position="7"/>
        <end position="27"/>
    </location>
</feature>
<reference evidence="3" key="1">
    <citation type="journal article" date="2023" name="Mol. Phylogenet. Evol.">
        <title>Genome-scale phylogeny and comparative genomics of the fungal order Sordariales.</title>
        <authorList>
            <person name="Hensen N."/>
            <person name="Bonometti L."/>
            <person name="Westerberg I."/>
            <person name="Brannstrom I.O."/>
            <person name="Guillou S."/>
            <person name="Cros-Aarteil S."/>
            <person name="Calhoun S."/>
            <person name="Haridas S."/>
            <person name="Kuo A."/>
            <person name="Mondo S."/>
            <person name="Pangilinan J."/>
            <person name="Riley R."/>
            <person name="LaButti K."/>
            <person name="Andreopoulos B."/>
            <person name="Lipzen A."/>
            <person name="Chen C."/>
            <person name="Yan M."/>
            <person name="Daum C."/>
            <person name="Ng V."/>
            <person name="Clum A."/>
            <person name="Steindorff A."/>
            <person name="Ohm R.A."/>
            <person name="Martin F."/>
            <person name="Silar P."/>
            <person name="Natvig D.O."/>
            <person name="Lalanne C."/>
            <person name="Gautier V."/>
            <person name="Ament-Velasquez S.L."/>
            <person name="Kruys A."/>
            <person name="Hutchinson M.I."/>
            <person name="Powell A.J."/>
            <person name="Barry K."/>
            <person name="Miller A.N."/>
            <person name="Grigoriev I.V."/>
            <person name="Debuchy R."/>
            <person name="Gladieux P."/>
            <person name="Hiltunen Thoren M."/>
            <person name="Johannesson H."/>
        </authorList>
    </citation>
    <scope>NUCLEOTIDE SEQUENCE [LARGE SCALE GENOMIC DNA]</scope>
    <source>
        <strain evidence="3">CBS 284.82</strain>
    </source>
</reference>
<evidence type="ECO:0000256" key="1">
    <source>
        <dbReference type="SAM" id="Phobius"/>
    </source>
</evidence>
<proteinExistence type="predicted"/>
<gene>
    <name evidence="2" type="ORF">C8A01DRAFT_42939</name>
</gene>
<keyword evidence="1" id="KW-0812">Transmembrane</keyword>
<evidence type="ECO:0000313" key="3">
    <source>
        <dbReference type="Proteomes" id="UP001303115"/>
    </source>
</evidence>
<protein>
    <submittedName>
        <fullName evidence="2">Uncharacterized protein</fullName>
    </submittedName>
</protein>
<accession>A0AAN6SVZ1</accession>
<dbReference type="EMBL" id="MU854320">
    <property type="protein sequence ID" value="KAK4044270.1"/>
    <property type="molecule type" value="Genomic_DNA"/>
</dbReference>
<feature type="transmembrane region" description="Helical" evidence="1">
    <location>
        <begin position="39"/>
        <end position="61"/>
    </location>
</feature>
<feature type="transmembrane region" description="Helical" evidence="1">
    <location>
        <begin position="68"/>
        <end position="89"/>
    </location>
</feature>
<keyword evidence="1" id="KW-1133">Transmembrane helix</keyword>